<dbReference type="Pfam" id="PF14392">
    <property type="entry name" value="zf-CCHC_4"/>
    <property type="match status" value="1"/>
</dbReference>
<feature type="region of interest" description="Disordered" evidence="1">
    <location>
        <begin position="156"/>
        <end position="193"/>
    </location>
</feature>
<gene>
    <name evidence="4" type="ORF">V6N11_002269</name>
</gene>
<protein>
    <recommendedName>
        <fullName evidence="3">Zinc knuckle CX2CX4HX4C domain-containing protein</fullName>
    </recommendedName>
</protein>
<reference evidence="4 5" key="1">
    <citation type="journal article" date="2024" name="G3 (Bethesda)">
        <title>Genome assembly of Hibiscus sabdariffa L. provides insights into metabolisms of medicinal natural products.</title>
        <authorList>
            <person name="Kim T."/>
        </authorList>
    </citation>
    <scope>NUCLEOTIDE SEQUENCE [LARGE SCALE GENOMIC DNA]</scope>
    <source>
        <strain evidence="4">TK-2024</strain>
        <tissue evidence="4">Old leaves</tissue>
    </source>
</reference>
<keyword evidence="2" id="KW-0472">Membrane</keyword>
<dbReference type="InterPro" id="IPR025836">
    <property type="entry name" value="Zn_knuckle_CX2CX4HX4C"/>
</dbReference>
<dbReference type="EMBL" id="JBBPBN010000031">
    <property type="protein sequence ID" value="KAK9004469.1"/>
    <property type="molecule type" value="Genomic_DNA"/>
</dbReference>
<evidence type="ECO:0000313" key="4">
    <source>
        <dbReference type="EMBL" id="KAK9004469.1"/>
    </source>
</evidence>
<feature type="transmembrane region" description="Helical" evidence="2">
    <location>
        <begin position="49"/>
        <end position="72"/>
    </location>
</feature>
<organism evidence="4 5">
    <name type="scientific">Hibiscus sabdariffa</name>
    <name type="common">roselle</name>
    <dbReference type="NCBI Taxonomy" id="183260"/>
    <lineage>
        <taxon>Eukaryota</taxon>
        <taxon>Viridiplantae</taxon>
        <taxon>Streptophyta</taxon>
        <taxon>Embryophyta</taxon>
        <taxon>Tracheophyta</taxon>
        <taxon>Spermatophyta</taxon>
        <taxon>Magnoliopsida</taxon>
        <taxon>eudicotyledons</taxon>
        <taxon>Gunneridae</taxon>
        <taxon>Pentapetalae</taxon>
        <taxon>rosids</taxon>
        <taxon>malvids</taxon>
        <taxon>Malvales</taxon>
        <taxon>Malvaceae</taxon>
        <taxon>Malvoideae</taxon>
        <taxon>Hibiscus</taxon>
    </lineage>
</organism>
<dbReference type="Proteomes" id="UP001396334">
    <property type="component" value="Unassembled WGS sequence"/>
</dbReference>
<keyword evidence="2" id="KW-0812">Transmembrane</keyword>
<evidence type="ECO:0000313" key="5">
    <source>
        <dbReference type="Proteomes" id="UP001396334"/>
    </source>
</evidence>
<feature type="domain" description="Zinc knuckle CX2CX4HX4C" evidence="3">
    <location>
        <begin position="108"/>
        <end position="134"/>
    </location>
</feature>
<evidence type="ECO:0000259" key="3">
    <source>
        <dbReference type="Pfam" id="PF14392"/>
    </source>
</evidence>
<keyword evidence="2" id="KW-1133">Transmembrane helix</keyword>
<evidence type="ECO:0000256" key="2">
    <source>
        <dbReference type="SAM" id="Phobius"/>
    </source>
</evidence>
<comment type="caution">
    <text evidence="4">The sequence shown here is derived from an EMBL/GenBank/DDBJ whole genome shotgun (WGS) entry which is preliminary data.</text>
</comment>
<evidence type="ECO:0000256" key="1">
    <source>
        <dbReference type="SAM" id="MobiDB-lite"/>
    </source>
</evidence>
<accession>A0ABR2QUX0</accession>
<keyword evidence="5" id="KW-1185">Reference proteome</keyword>
<proteinExistence type="predicted"/>
<name>A0ABR2QUX0_9ROSI</name>
<sequence>MVYTARSSRTWAGLLVYLRKVSPCSPVVLCLVRSSGASGCPCPRWSGSALGLFLVLQAFFLGVLASPILCLLNCIAPLGGVVQYWPGLAQGLLVGDRHSGRPKAKASMCPLQYERLPLFCHGCGLIGHSVLACPTTPKVEGKKFQYGAWLRAPLPKRSASRPRGRLSVVEDDEEAPEMVDSASNGPSVPPDSARVAAPVLVPEVPAVAAH</sequence>